<dbReference type="PANTHER" id="PTHR31635">
    <property type="entry name" value="REVERSE TRANSCRIPTASE DOMAIN-CONTAINING PROTEIN-RELATED"/>
    <property type="match status" value="1"/>
</dbReference>
<dbReference type="Pfam" id="PF00078">
    <property type="entry name" value="RVT_1"/>
    <property type="match status" value="1"/>
</dbReference>
<evidence type="ECO:0000313" key="2">
    <source>
        <dbReference type="Ensembl" id="ENSLOCP00000021546.1"/>
    </source>
</evidence>
<dbReference type="GeneTree" id="ENSGT00940000163737"/>
<dbReference type="AlphaFoldDB" id="W5NLN7"/>
<reference evidence="2" key="3">
    <citation type="submission" date="2025-09" db="UniProtKB">
        <authorList>
            <consortium name="Ensembl"/>
        </authorList>
    </citation>
    <scope>IDENTIFICATION</scope>
</reference>
<sequence length="342" mass="39614">MEIKEIIQTYWRRAQLTNSYSQNWEFMKYKIRLIDMKRSKEAARSNKIKEEEVIKAICDLTDDSNTNQTDACKLIGLQAELDELYMEKAKGAFFRSRRRWLEEGEKNSKYFYNLEKKNGDYTSLSKLNIDGCETQNPLEISRYVSDFYGKLYTSKACSTDKMCDFLNSLKEDFKTIDEGFKAICDKEISISEIKKVIDKLKVNKSPGNDGLTTEFYKTFRDDLAELLLLVFKESIEKGVLPTSMTQGLITIIPKPDKDHLLIDNWRPITLINNDGKILASIFAERLKTGLDSIIDESQSGFMKGRHICNNIRLVLDLVHYGELISQDSFILFVDFYKAFDTI</sequence>
<evidence type="ECO:0000259" key="1">
    <source>
        <dbReference type="PROSITE" id="PS50878"/>
    </source>
</evidence>
<dbReference type="Bgee" id="ENSLOCG00000017441">
    <property type="expression patterns" value="Expressed in heart and 3 other cell types or tissues"/>
</dbReference>
<dbReference type="PANTHER" id="PTHR31635:SF196">
    <property type="entry name" value="REVERSE TRANSCRIPTASE DOMAIN-CONTAINING PROTEIN-RELATED"/>
    <property type="match status" value="1"/>
</dbReference>
<accession>W5NLN7</accession>
<reference evidence="3" key="1">
    <citation type="submission" date="2011-12" db="EMBL/GenBank/DDBJ databases">
        <title>The Draft Genome of Lepisosteus oculatus.</title>
        <authorList>
            <consortium name="The Broad Institute Genome Assembly &amp; Analysis Group"/>
            <consortium name="Computational R&amp;D Group"/>
            <consortium name="and Sequencing Platform"/>
            <person name="Di Palma F."/>
            <person name="Alfoldi J."/>
            <person name="Johnson J."/>
            <person name="Berlin A."/>
            <person name="Gnerre S."/>
            <person name="Jaffe D."/>
            <person name="MacCallum I."/>
            <person name="Young S."/>
            <person name="Walker B.J."/>
            <person name="Lander E.S."/>
            <person name="Lindblad-Toh K."/>
        </authorList>
    </citation>
    <scope>NUCLEOTIDE SEQUENCE [LARGE SCALE GENOMIC DNA]</scope>
</reference>
<organism evidence="2 3">
    <name type="scientific">Lepisosteus oculatus</name>
    <name type="common">Spotted gar</name>
    <dbReference type="NCBI Taxonomy" id="7918"/>
    <lineage>
        <taxon>Eukaryota</taxon>
        <taxon>Metazoa</taxon>
        <taxon>Chordata</taxon>
        <taxon>Craniata</taxon>
        <taxon>Vertebrata</taxon>
        <taxon>Euteleostomi</taxon>
        <taxon>Actinopterygii</taxon>
        <taxon>Neopterygii</taxon>
        <taxon>Holostei</taxon>
        <taxon>Semionotiformes</taxon>
        <taxon>Lepisosteidae</taxon>
        <taxon>Lepisosteus</taxon>
    </lineage>
</organism>
<proteinExistence type="predicted"/>
<dbReference type="PROSITE" id="PS50878">
    <property type="entry name" value="RT_POL"/>
    <property type="match status" value="1"/>
</dbReference>
<dbReference type="HOGENOM" id="CLU_000680_27_6_1"/>
<evidence type="ECO:0000313" key="3">
    <source>
        <dbReference type="Proteomes" id="UP000018468"/>
    </source>
</evidence>
<dbReference type="InParanoid" id="W5NLN7"/>
<dbReference type="eggNOG" id="KOG1075">
    <property type="taxonomic scope" value="Eukaryota"/>
</dbReference>
<dbReference type="Proteomes" id="UP000018468">
    <property type="component" value="Unassembled WGS sequence"/>
</dbReference>
<protein>
    <recommendedName>
        <fullName evidence="1">Reverse transcriptase domain-containing protein</fullName>
    </recommendedName>
</protein>
<dbReference type="InterPro" id="IPR000477">
    <property type="entry name" value="RT_dom"/>
</dbReference>
<reference evidence="2" key="2">
    <citation type="submission" date="2025-08" db="UniProtKB">
        <authorList>
            <consortium name="Ensembl"/>
        </authorList>
    </citation>
    <scope>IDENTIFICATION</scope>
</reference>
<dbReference type="STRING" id="7918.ENSLOCP00000021546"/>
<dbReference type="Ensembl" id="ENSLOCT00000021583.1">
    <property type="protein sequence ID" value="ENSLOCP00000021546.1"/>
    <property type="gene ID" value="ENSLOCG00000017441.1"/>
</dbReference>
<keyword evidence="3" id="KW-1185">Reference proteome</keyword>
<feature type="domain" description="Reverse transcriptase" evidence="1">
    <location>
        <begin position="233"/>
        <end position="342"/>
    </location>
</feature>
<name>W5NLN7_LEPOC</name>